<keyword evidence="4" id="KW-1185">Reference proteome</keyword>
<dbReference type="EMBL" id="RHHR01000015">
    <property type="protein sequence ID" value="RNB74366.1"/>
    <property type="molecule type" value="Genomic_DNA"/>
</dbReference>
<evidence type="ECO:0000256" key="1">
    <source>
        <dbReference type="SAM" id="Phobius"/>
    </source>
</evidence>
<keyword evidence="1" id="KW-1133">Transmembrane helix</keyword>
<dbReference type="InterPro" id="IPR032599">
    <property type="entry name" value="YcdB/YcdC_rep_domain"/>
</dbReference>
<dbReference type="RefSeq" id="WP_122909225.1">
    <property type="nucleotide sequence ID" value="NZ_CBCSBE010000003.1"/>
</dbReference>
<feature type="domain" description="YcdB/YcdC repeated" evidence="2">
    <location>
        <begin position="133"/>
        <end position="231"/>
    </location>
</feature>
<evidence type="ECO:0000313" key="3">
    <source>
        <dbReference type="EMBL" id="RNB74366.1"/>
    </source>
</evidence>
<proteinExistence type="predicted"/>
<comment type="caution">
    <text evidence="3">The sequence shown here is derived from an EMBL/GenBank/DDBJ whole genome shotgun (WGS) entry which is preliminary data.</text>
</comment>
<gene>
    <name evidence="3" type="ORF">EDM52_12090</name>
</gene>
<keyword evidence="1" id="KW-0472">Membrane</keyword>
<dbReference type="AlphaFoldDB" id="A0A3M8CF57"/>
<name>A0A3M8CF57_9BACL</name>
<evidence type="ECO:0000259" key="2">
    <source>
        <dbReference type="Pfam" id="PF16244"/>
    </source>
</evidence>
<sequence>MNHSLNDDEDILVRLRQARRYQMNQKTSEEMLQNLKAQERIWTHQQRMKVRLQWLFKGALTCLVLLVPAYIVLKDRPAQQVEIAGSEQLAQQDKNERVLSRLAVLYQWVPELQQYEIESETFDEVYNRRLKHGESQQADIRIDSKTGALLWYQNNGKGLASHSQKAISESQKEGIAATFLQSMMGEEGSRYQLISRSSEMIYRQFLNGVPLLGSDIAIRVNEQGKVVQYSASHGALGLRLSDLTGPAQAITAEQLQATLREHMRLRYIENLEAVDPDTGEITRTGPMLEYAPAVRFSGAVSLNAESGQIIYTSNYDRDTSRGVFPIPVSPQENSPQIKSKQEAAIYFRQAWGLPVESDIQIMEKARDRGPLKGYKIYSWDGSGRSAMLAADPVTGKVVELSREPKRGNGRLAQEEAQREAVRSLQIYVDPAISEVQVAHTSYEQAQKLYTFYFMASYAGIPVVKEPDQDIAYQVAIDGTTGELVAFRKNAVPDMGSLQKKLPPEEEIITTEQAVAQYVKYNPFSLVYRLEEGRTAPVLVYTQEYRGNQDYRIFIDAQTGKAYSAKR</sequence>
<keyword evidence="1" id="KW-0812">Transmembrane</keyword>
<dbReference type="Proteomes" id="UP000282028">
    <property type="component" value="Unassembled WGS sequence"/>
</dbReference>
<feature type="transmembrane region" description="Helical" evidence="1">
    <location>
        <begin position="54"/>
        <end position="73"/>
    </location>
</feature>
<protein>
    <recommendedName>
        <fullName evidence="2">YcdB/YcdC repeated domain-containing protein</fullName>
    </recommendedName>
</protein>
<dbReference type="OrthoDB" id="2473918at2"/>
<evidence type="ECO:0000313" key="4">
    <source>
        <dbReference type="Proteomes" id="UP000282028"/>
    </source>
</evidence>
<organism evidence="3 4">
    <name type="scientific">Brevibacillus invocatus</name>
    <dbReference type="NCBI Taxonomy" id="173959"/>
    <lineage>
        <taxon>Bacteria</taxon>
        <taxon>Bacillati</taxon>
        <taxon>Bacillota</taxon>
        <taxon>Bacilli</taxon>
        <taxon>Bacillales</taxon>
        <taxon>Paenibacillaceae</taxon>
        <taxon>Brevibacillus</taxon>
    </lineage>
</organism>
<reference evidence="3 4" key="1">
    <citation type="submission" date="2018-10" db="EMBL/GenBank/DDBJ databases">
        <title>Phylogenomics of Brevibacillus.</title>
        <authorList>
            <person name="Dunlap C."/>
        </authorList>
    </citation>
    <scope>NUCLEOTIDE SEQUENCE [LARGE SCALE GENOMIC DNA]</scope>
    <source>
        <strain evidence="3 4">JCM 12215</strain>
    </source>
</reference>
<dbReference type="Pfam" id="PF16244">
    <property type="entry name" value="DUF4901"/>
    <property type="match status" value="1"/>
</dbReference>
<accession>A0A3M8CF57</accession>